<dbReference type="GO" id="GO:0010487">
    <property type="term" value="F:thermospermine synthase activity"/>
    <property type="evidence" value="ECO:0007669"/>
    <property type="project" value="UniProtKB-ARBA"/>
</dbReference>
<sequence length="503" mass="57892">MKNGEIGILLFSIFIVAICGIIYELIIAGVSSYLLGDSITQFSLVIGFFMSAMGFGSYLSKFLKNNLLECFVIVEIVIGLVGGFSALVLFYAFGFTSSYHIFMFLFIIIIGVMVGLEIPILMRILKEYEELRIALANVLSFDYIGALFGSIAFPLILLPRFGLIKTSLLIGVLNILVACIIYYQYRQKLIKSGLFLTVLILILLSLIVGLWFSNQAERFLEQRLYRDKIIFMKQTPYQKIVLTKGKNDFRLFINGNLQFSSYDEYRYHEALVHPPMIFSYRHDRVLVLGGGDGLAVRELLRYPDVEQIILVDLDEVITKLATENKYFVKLNGGSLSDSRVQIINEDAYQFLLKTDELYNVILVDLPDPNNENLNKLYTSQFYYLLKKHLTPDGAIAVQSTSPYFAPLAFWSIVETIKDAGLKVYPYHVYVPSFGDWGFTLATRREIDFKKFQLPFKMRYLNEENFAAMFSFGEDILAYRKMVEPNRISHPVLLRYYEEGWKHW</sequence>
<dbReference type="Pfam" id="PF01564">
    <property type="entry name" value="Spermine_synth"/>
    <property type="match status" value="1"/>
</dbReference>
<dbReference type="InterPro" id="IPR001045">
    <property type="entry name" value="Spermi_synthase"/>
</dbReference>
<feature type="transmembrane region" description="Helical" evidence="4">
    <location>
        <begin position="71"/>
        <end position="93"/>
    </location>
</feature>
<dbReference type="CDD" id="cd02440">
    <property type="entry name" value="AdoMet_MTases"/>
    <property type="match status" value="1"/>
</dbReference>
<dbReference type="HAMAP" id="MF_00198">
    <property type="entry name" value="Spermidine_synth"/>
    <property type="match status" value="1"/>
</dbReference>
<comment type="function">
    <text evidence="4">Catalyzes the irreversible transfer of a propylamine group from the amino donor S-adenosylmethioninamine (decarboxy-AdoMet) to putrescine (1,4-diaminobutane) to yield spermidine.</text>
</comment>
<feature type="binding site" evidence="4">
    <location>
        <begin position="346"/>
        <end position="347"/>
    </location>
    <ligand>
        <name>S-methyl-5'-thioadenosine</name>
        <dbReference type="ChEBI" id="CHEBI:17509"/>
    </ligand>
</feature>
<dbReference type="InterPro" id="IPR029063">
    <property type="entry name" value="SAM-dependent_MTases_sf"/>
</dbReference>
<dbReference type="KEGG" id="aft:BBF96_14920"/>
<dbReference type="SUPFAM" id="SSF53335">
    <property type="entry name" value="S-adenosyl-L-methionine-dependent methyltransferases"/>
    <property type="match status" value="1"/>
</dbReference>
<keyword evidence="2 4" id="KW-0808">Transferase</keyword>
<keyword evidence="8" id="KW-1185">Reference proteome</keyword>
<dbReference type="OrthoDB" id="9793120at2"/>
<evidence type="ECO:0000313" key="7">
    <source>
        <dbReference type="EMBL" id="AZR74566.1"/>
    </source>
</evidence>
<feature type="transmembrane region" description="Helical" evidence="4">
    <location>
        <begin position="99"/>
        <end position="122"/>
    </location>
</feature>
<dbReference type="Gene3D" id="3.40.50.150">
    <property type="entry name" value="Vaccinia Virus protein VP39"/>
    <property type="match status" value="1"/>
</dbReference>
<feature type="binding site" evidence="4">
    <location>
        <position position="312"/>
    </location>
    <ligand>
        <name>S-methyl-5'-thioadenosine</name>
        <dbReference type="ChEBI" id="CHEBI:17509"/>
    </ligand>
</feature>
<dbReference type="Proteomes" id="UP000267250">
    <property type="component" value="Chromosome"/>
</dbReference>
<evidence type="ECO:0000256" key="2">
    <source>
        <dbReference type="ARBA" id="ARBA00022679"/>
    </source>
</evidence>
<dbReference type="RefSeq" id="WP_127017928.1">
    <property type="nucleotide sequence ID" value="NZ_CP016379.1"/>
</dbReference>
<dbReference type="PROSITE" id="PS51006">
    <property type="entry name" value="PABS_2"/>
    <property type="match status" value="1"/>
</dbReference>
<dbReference type="PANTHER" id="PTHR43317:SF1">
    <property type="entry name" value="THERMOSPERMINE SYNTHASE ACAULIS5"/>
    <property type="match status" value="1"/>
</dbReference>
<feature type="binding site" evidence="4">
    <location>
        <position position="268"/>
    </location>
    <ligand>
        <name>spermidine</name>
        <dbReference type="ChEBI" id="CHEBI:57834"/>
    </ligand>
</feature>
<protein>
    <recommendedName>
        <fullName evidence="4">Polyamine aminopropyltransferase</fullName>
    </recommendedName>
    <alternativeName>
        <fullName evidence="4">Putrescine aminopropyltransferase</fullName>
        <shortName evidence="4">PAPT</shortName>
    </alternativeName>
    <alternativeName>
        <fullName evidence="4">Spermidine synthase</fullName>
        <shortName evidence="4">SPDS</shortName>
        <shortName evidence="4">SPDSY</shortName>
        <ecNumber evidence="4">2.5.1.16</ecNumber>
    </alternativeName>
</protein>
<evidence type="ECO:0000256" key="4">
    <source>
        <dbReference type="HAMAP-Rule" id="MF_00198"/>
    </source>
</evidence>
<keyword evidence="4" id="KW-0472">Membrane</keyword>
<comment type="pathway">
    <text evidence="4">Amine and polyamine biosynthesis; spermidine biosynthesis; spermidine from putrescine: step 1/1.</text>
</comment>
<evidence type="ECO:0000259" key="6">
    <source>
        <dbReference type="PROSITE" id="PS51006"/>
    </source>
</evidence>
<dbReference type="GO" id="GO:0005886">
    <property type="term" value="C:plasma membrane"/>
    <property type="evidence" value="ECO:0007669"/>
    <property type="project" value="UniProtKB-SubCell"/>
</dbReference>
<comment type="subcellular location">
    <subcellularLocation>
        <location evidence="4">Cell membrane</location>
        <topology evidence="4">Multi-pass membrane protein</topology>
    </subcellularLocation>
</comment>
<reference evidence="7 8" key="1">
    <citation type="submission" date="2016-07" db="EMBL/GenBank/DDBJ databases">
        <title>Genome and transcriptome analysis of iron-reducing fermentative bacteria Anoxybacter fermentans.</title>
        <authorList>
            <person name="Zeng X."/>
            <person name="Shao Z."/>
        </authorList>
    </citation>
    <scope>NUCLEOTIDE SEQUENCE [LARGE SCALE GENOMIC DNA]</scope>
    <source>
        <strain evidence="7 8">DY22613</strain>
    </source>
</reference>
<dbReference type="PANTHER" id="PTHR43317">
    <property type="entry name" value="THERMOSPERMINE SYNTHASE ACAULIS5"/>
    <property type="match status" value="1"/>
</dbReference>
<feature type="transmembrane region" description="Helical" evidence="4">
    <location>
        <begin position="163"/>
        <end position="182"/>
    </location>
</feature>
<evidence type="ECO:0000256" key="5">
    <source>
        <dbReference type="PROSITE-ProRule" id="PRU00354"/>
    </source>
</evidence>
<evidence type="ECO:0000256" key="3">
    <source>
        <dbReference type="ARBA" id="ARBA00023115"/>
    </source>
</evidence>
<comment type="subunit">
    <text evidence="4">Homodimer or homotetramer.</text>
</comment>
<keyword evidence="4" id="KW-0812">Transmembrane</keyword>
<dbReference type="PROSITE" id="PS01330">
    <property type="entry name" value="PABS_1"/>
    <property type="match status" value="1"/>
</dbReference>
<dbReference type="GO" id="GO:0008295">
    <property type="term" value="P:spermidine biosynthetic process"/>
    <property type="evidence" value="ECO:0007669"/>
    <property type="project" value="UniProtKB-UniRule"/>
</dbReference>
<keyword evidence="4" id="KW-1003">Cell membrane</keyword>
<feature type="transmembrane region" description="Helical" evidence="4">
    <location>
        <begin position="39"/>
        <end position="59"/>
    </location>
</feature>
<dbReference type="UniPathway" id="UPA00248">
    <property type="reaction ID" value="UER00314"/>
</dbReference>
<keyword evidence="4" id="KW-0745">Spermidine biosynthesis</keyword>
<feature type="transmembrane region" description="Helical" evidence="4">
    <location>
        <begin position="194"/>
        <end position="212"/>
    </location>
</feature>
<dbReference type="GO" id="GO:0004766">
    <property type="term" value="F:spermidine synthase activity"/>
    <property type="evidence" value="ECO:0007669"/>
    <property type="project" value="UniProtKB-UniRule"/>
</dbReference>
<comment type="caution">
    <text evidence="4">Lacks conserved residue(s) required for the propagation of feature annotation.</text>
</comment>
<dbReference type="InterPro" id="IPR030374">
    <property type="entry name" value="PABS"/>
</dbReference>
<organism evidence="7 8">
    <name type="scientific">Anoxybacter fermentans</name>
    <dbReference type="NCBI Taxonomy" id="1323375"/>
    <lineage>
        <taxon>Bacteria</taxon>
        <taxon>Bacillati</taxon>
        <taxon>Bacillota</taxon>
        <taxon>Clostridia</taxon>
        <taxon>Halanaerobiales</taxon>
        <taxon>Anoxybacter</taxon>
    </lineage>
</organism>
<comment type="similarity">
    <text evidence="1 4">Belongs to the spermidine/spermine synthase family.</text>
</comment>
<evidence type="ECO:0000256" key="1">
    <source>
        <dbReference type="ARBA" id="ARBA00007867"/>
    </source>
</evidence>
<feature type="transmembrane region" description="Helical" evidence="4">
    <location>
        <begin position="7"/>
        <end position="33"/>
    </location>
</feature>
<gene>
    <name evidence="4" type="primary">speE</name>
    <name evidence="7" type="ORF">BBF96_14920</name>
</gene>
<keyword evidence="4" id="KW-1133">Transmembrane helix</keyword>
<accession>A0A3S9T1T1</accession>
<dbReference type="NCBIfam" id="NF002956">
    <property type="entry name" value="PRK03612.1"/>
    <property type="match status" value="1"/>
</dbReference>
<feature type="domain" description="PABS" evidence="6">
    <location>
        <begin position="209"/>
        <end position="443"/>
    </location>
</feature>
<dbReference type="FunFam" id="3.40.50.150:FF:000088">
    <property type="entry name" value="Polyamine aminopropyltransferase"/>
    <property type="match status" value="1"/>
</dbReference>
<dbReference type="EC" id="2.5.1.16" evidence="4"/>
<name>A0A3S9T1T1_9FIRM</name>
<feature type="active site" description="Proton acceptor" evidence="4 5">
    <location>
        <position position="364"/>
    </location>
</feature>
<feature type="binding site" evidence="4">
    <location>
        <position position="238"/>
    </location>
    <ligand>
        <name>S-methyl-5'-thioadenosine</name>
        <dbReference type="ChEBI" id="CHEBI:17509"/>
    </ligand>
</feature>
<feature type="binding site" evidence="4">
    <location>
        <position position="292"/>
    </location>
    <ligand>
        <name>spermidine</name>
        <dbReference type="ChEBI" id="CHEBI:57834"/>
    </ligand>
</feature>
<dbReference type="AlphaFoldDB" id="A0A3S9T1T1"/>
<dbReference type="InterPro" id="IPR030373">
    <property type="entry name" value="PABS_CS"/>
</dbReference>
<evidence type="ECO:0000313" key="8">
    <source>
        <dbReference type="Proteomes" id="UP000267250"/>
    </source>
</evidence>
<comment type="catalytic activity">
    <reaction evidence="4">
        <text>S-adenosyl 3-(methylsulfanyl)propylamine + putrescine = S-methyl-5'-thioadenosine + spermidine + H(+)</text>
        <dbReference type="Rhea" id="RHEA:12721"/>
        <dbReference type="ChEBI" id="CHEBI:15378"/>
        <dbReference type="ChEBI" id="CHEBI:17509"/>
        <dbReference type="ChEBI" id="CHEBI:57443"/>
        <dbReference type="ChEBI" id="CHEBI:57834"/>
        <dbReference type="ChEBI" id="CHEBI:326268"/>
        <dbReference type="EC" id="2.5.1.16"/>
    </reaction>
</comment>
<keyword evidence="3 4" id="KW-0620">Polyamine biosynthesis</keyword>
<feature type="transmembrane region" description="Helical" evidence="4">
    <location>
        <begin position="134"/>
        <end position="157"/>
    </location>
</feature>
<dbReference type="EMBL" id="CP016379">
    <property type="protein sequence ID" value="AZR74566.1"/>
    <property type="molecule type" value="Genomic_DNA"/>
</dbReference>
<proteinExistence type="inferred from homology"/>